<dbReference type="Proteomes" id="UP000516404">
    <property type="component" value="Chromosome"/>
</dbReference>
<dbReference type="GO" id="GO:0005886">
    <property type="term" value="C:plasma membrane"/>
    <property type="evidence" value="ECO:0007669"/>
    <property type="project" value="UniProtKB-SubCell"/>
</dbReference>
<dbReference type="InterPro" id="IPR050277">
    <property type="entry name" value="Sodium:Solute_Symporter"/>
</dbReference>
<keyword evidence="14" id="KW-0029">Amino-acid transport</keyword>
<dbReference type="NCBIfam" id="TIGR02121">
    <property type="entry name" value="Na_Pro_sym"/>
    <property type="match status" value="1"/>
</dbReference>
<feature type="transmembrane region" description="Helical" evidence="14">
    <location>
        <begin position="192"/>
        <end position="209"/>
    </location>
</feature>
<comment type="catalytic activity">
    <reaction evidence="12">
        <text>L-proline(in) + Na(+)(in) = L-proline(out) + Na(+)(out)</text>
        <dbReference type="Rhea" id="RHEA:28967"/>
        <dbReference type="ChEBI" id="CHEBI:29101"/>
        <dbReference type="ChEBI" id="CHEBI:60039"/>
    </reaction>
</comment>
<evidence type="ECO:0000256" key="13">
    <source>
        <dbReference type="RuleBase" id="RU362091"/>
    </source>
</evidence>
<feature type="transmembrane region" description="Helical" evidence="14">
    <location>
        <begin position="275"/>
        <end position="297"/>
    </location>
</feature>
<keyword evidence="7 14" id="KW-1133">Transmembrane helix</keyword>
<evidence type="ECO:0000256" key="7">
    <source>
        <dbReference type="ARBA" id="ARBA00022989"/>
    </source>
</evidence>
<feature type="transmembrane region" description="Helical" evidence="14">
    <location>
        <begin position="124"/>
        <end position="142"/>
    </location>
</feature>
<evidence type="ECO:0000313" key="15">
    <source>
        <dbReference type="EMBL" id="QNV38210.1"/>
    </source>
</evidence>
<feature type="transmembrane region" description="Helical" evidence="14">
    <location>
        <begin position="67"/>
        <end position="88"/>
    </location>
</feature>
<dbReference type="CDD" id="cd11475">
    <property type="entry name" value="SLC5sbd_PutP"/>
    <property type="match status" value="1"/>
</dbReference>
<comment type="similarity">
    <text evidence="2 13">Belongs to the sodium:solute symporter (SSF) (TC 2.A.21) family.</text>
</comment>
<feature type="transmembrane region" description="Helical" evidence="14">
    <location>
        <begin position="162"/>
        <end position="185"/>
    </location>
</feature>
<feature type="transmembrane region" description="Helical" evidence="14">
    <location>
        <begin position="457"/>
        <end position="476"/>
    </location>
</feature>
<comment type="function">
    <text evidence="14">Catalyzes the sodium-dependent uptake of extracellular L-proline.</text>
</comment>
<protein>
    <recommendedName>
        <fullName evidence="14">Sodium/proline symporter</fullName>
    </recommendedName>
    <alternativeName>
        <fullName evidence="14">Proline permease</fullName>
    </alternativeName>
</protein>
<name>A0A7H2BEW4_9MICC</name>
<feature type="transmembrane region" description="Helical" evidence="14">
    <location>
        <begin position="373"/>
        <end position="391"/>
    </location>
</feature>
<gene>
    <name evidence="15" type="primary">putP</name>
    <name evidence="15" type="ORF">IDM49_02725</name>
</gene>
<keyword evidence="8 14" id="KW-0915">Sodium</keyword>
<dbReference type="InterPro" id="IPR038377">
    <property type="entry name" value="Na/Glc_symporter_sf"/>
</dbReference>
<feature type="transmembrane region" description="Helical" evidence="14">
    <location>
        <begin position="6"/>
        <end position="25"/>
    </location>
</feature>
<keyword evidence="16" id="KW-1185">Reference proteome</keyword>
<evidence type="ECO:0000256" key="5">
    <source>
        <dbReference type="ARBA" id="ARBA00022692"/>
    </source>
</evidence>
<dbReference type="PANTHER" id="PTHR48086:SF3">
    <property type="entry name" value="SODIUM_PROLINE SYMPORTER"/>
    <property type="match status" value="1"/>
</dbReference>
<dbReference type="InterPro" id="IPR001734">
    <property type="entry name" value="Na/solute_symporter"/>
</dbReference>
<keyword evidence="11 14" id="KW-0739">Sodium transport</keyword>
<keyword evidence="5 14" id="KW-0812">Transmembrane</keyword>
<evidence type="ECO:0000256" key="11">
    <source>
        <dbReference type="ARBA" id="ARBA00023201"/>
    </source>
</evidence>
<feature type="transmembrane region" description="Helical" evidence="14">
    <location>
        <begin position="317"/>
        <end position="338"/>
    </location>
</feature>
<dbReference type="GO" id="GO:0031402">
    <property type="term" value="F:sodium ion binding"/>
    <property type="evidence" value="ECO:0007669"/>
    <property type="project" value="UniProtKB-UniRule"/>
</dbReference>
<keyword evidence="3 14" id="KW-0813">Transport</keyword>
<feature type="transmembrane region" description="Helical" evidence="14">
    <location>
        <begin position="428"/>
        <end position="445"/>
    </location>
</feature>
<dbReference type="GeneID" id="96623140"/>
<dbReference type="EMBL" id="CP061539">
    <property type="protein sequence ID" value="QNV38210.1"/>
    <property type="molecule type" value="Genomic_DNA"/>
</dbReference>
<feature type="transmembrane region" description="Helical" evidence="14">
    <location>
        <begin position="229"/>
        <end position="249"/>
    </location>
</feature>
<evidence type="ECO:0000256" key="6">
    <source>
        <dbReference type="ARBA" id="ARBA00022847"/>
    </source>
</evidence>
<comment type="subcellular location">
    <subcellularLocation>
        <location evidence="1 14">Cell membrane</location>
        <topology evidence="1 14">Multi-pass membrane protein</topology>
    </subcellularLocation>
</comment>
<evidence type="ECO:0000256" key="8">
    <source>
        <dbReference type="ARBA" id="ARBA00023053"/>
    </source>
</evidence>
<keyword evidence="10 14" id="KW-0472">Membrane</keyword>
<feature type="transmembrane region" description="Helical" evidence="14">
    <location>
        <begin position="403"/>
        <end position="421"/>
    </location>
</feature>
<accession>A0A7H2BEW4</accession>
<dbReference type="FunFam" id="1.20.1730.10:FF:000002">
    <property type="entry name" value="Sodium/proline symporter"/>
    <property type="match status" value="1"/>
</dbReference>
<evidence type="ECO:0000256" key="3">
    <source>
        <dbReference type="ARBA" id="ARBA00022448"/>
    </source>
</evidence>
<keyword evidence="6 14" id="KW-0769">Symport</keyword>
<dbReference type="Pfam" id="PF00474">
    <property type="entry name" value="SSF"/>
    <property type="match status" value="1"/>
</dbReference>
<evidence type="ECO:0000256" key="1">
    <source>
        <dbReference type="ARBA" id="ARBA00004651"/>
    </source>
</evidence>
<evidence type="ECO:0000313" key="16">
    <source>
        <dbReference type="Proteomes" id="UP000516404"/>
    </source>
</evidence>
<proteinExistence type="inferred from homology"/>
<dbReference type="Gene3D" id="1.20.1730.10">
    <property type="entry name" value="Sodium/glucose cotransporter"/>
    <property type="match status" value="1"/>
</dbReference>
<keyword evidence="9 14" id="KW-0406">Ion transport</keyword>
<dbReference type="InterPro" id="IPR011851">
    <property type="entry name" value="Na/Pro_symporter"/>
</dbReference>
<sequence length="498" mass="53270">MASSTWQLIALAIYFAGMIAIGFWAKGKNENLDDYVLGGRSLSPATAALSAGAADMSGWLLMGLPGALYMTGFAEAWMAIGLTIGAWVNWKLVAPRLRIYTEVTKNAVTVPVFFHNRLRDNTKLLRVLTSLITLIFFTFYASSGMVAGGKFFQSSFALDFHWGMLLIAGITVLYTLFGGFLGASYTDMVQGLLMLAALLLLPIMALFYVGGPAGAVETIQQVNPTALSWFAGTSFLGIISAAAWGLGYFGQPHIITRFMALRSAADAPTGRRIGIGWMVLTVVGACSAGLIGIAFFAKHPEATLTDTDAAESVFLDLSQILLHPFISGFILSAVLAAVMSTLSSQLVVCSSALAEDLFGVVSSRKLSNSEGLWLGRAGVLVISLIAGVLAWNPDSSVLELVSFAWAGFGAAFGPLVLLSLFWKKLTNWGAIVGLIAATITVFVWGTNEALHSTMYEIVPGFIVNIVLAVVVSLVTYKHNPEIEAEFEETQAQMRALKR</sequence>
<evidence type="ECO:0000256" key="12">
    <source>
        <dbReference type="ARBA" id="ARBA00033708"/>
    </source>
</evidence>
<dbReference type="PANTHER" id="PTHR48086">
    <property type="entry name" value="SODIUM/PROLINE SYMPORTER-RELATED"/>
    <property type="match status" value="1"/>
</dbReference>
<evidence type="ECO:0000256" key="4">
    <source>
        <dbReference type="ARBA" id="ARBA00022475"/>
    </source>
</evidence>
<dbReference type="KEGG" id="rter:IDM49_02725"/>
<dbReference type="GO" id="GO:0005298">
    <property type="term" value="F:proline:sodium symporter activity"/>
    <property type="evidence" value="ECO:0007669"/>
    <property type="project" value="UniProtKB-UniRule"/>
</dbReference>
<evidence type="ECO:0000256" key="9">
    <source>
        <dbReference type="ARBA" id="ARBA00023065"/>
    </source>
</evidence>
<organism evidence="15 16">
    <name type="scientific">Rothia terrae</name>
    <dbReference type="NCBI Taxonomy" id="396015"/>
    <lineage>
        <taxon>Bacteria</taxon>
        <taxon>Bacillati</taxon>
        <taxon>Actinomycetota</taxon>
        <taxon>Actinomycetes</taxon>
        <taxon>Micrococcales</taxon>
        <taxon>Micrococcaceae</taxon>
        <taxon>Rothia</taxon>
    </lineage>
</organism>
<reference evidence="15 16" key="1">
    <citation type="submission" date="2020-09" db="EMBL/GenBank/DDBJ databases">
        <title>Investigation of environmental microbes.</title>
        <authorList>
            <person name="Ou Y."/>
            <person name="Kang Q."/>
        </authorList>
    </citation>
    <scope>NUCLEOTIDE SEQUENCE [LARGE SCALE GENOMIC DNA]</scope>
    <source>
        <strain evidence="15 16">KJZ-14</strain>
    </source>
</reference>
<dbReference type="GO" id="GO:0015824">
    <property type="term" value="P:proline transport"/>
    <property type="evidence" value="ECO:0007669"/>
    <property type="project" value="UniProtKB-UniRule"/>
</dbReference>
<keyword evidence="4 14" id="KW-1003">Cell membrane</keyword>
<dbReference type="RefSeq" id="WP_190724943.1">
    <property type="nucleotide sequence ID" value="NZ_CP061539.1"/>
</dbReference>
<dbReference type="PROSITE" id="PS50283">
    <property type="entry name" value="NA_SOLUT_SYMP_3"/>
    <property type="match status" value="1"/>
</dbReference>
<evidence type="ECO:0000256" key="10">
    <source>
        <dbReference type="ARBA" id="ARBA00023136"/>
    </source>
</evidence>
<dbReference type="GO" id="GO:0015193">
    <property type="term" value="F:L-proline transmembrane transporter activity"/>
    <property type="evidence" value="ECO:0007669"/>
    <property type="project" value="TreeGrafter"/>
</dbReference>
<dbReference type="NCBIfam" id="TIGR00813">
    <property type="entry name" value="sss"/>
    <property type="match status" value="1"/>
</dbReference>
<evidence type="ECO:0000256" key="2">
    <source>
        <dbReference type="ARBA" id="ARBA00006434"/>
    </source>
</evidence>
<evidence type="ECO:0000256" key="14">
    <source>
        <dbReference type="RuleBase" id="RU366012"/>
    </source>
</evidence>
<dbReference type="AlphaFoldDB" id="A0A7H2BEW4"/>